<dbReference type="InterPro" id="IPR051924">
    <property type="entry name" value="GST_Kappa/NadH"/>
</dbReference>
<organism evidence="3 4">
    <name type="scientific">Aliikangiella maris</name>
    <dbReference type="NCBI Taxonomy" id="3162458"/>
    <lineage>
        <taxon>Bacteria</taxon>
        <taxon>Pseudomonadati</taxon>
        <taxon>Pseudomonadota</taxon>
        <taxon>Gammaproteobacteria</taxon>
        <taxon>Oceanospirillales</taxon>
        <taxon>Pleioneaceae</taxon>
        <taxon>Aliikangiella</taxon>
    </lineage>
</organism>
<dbReference type="InterPro" id="IPR036249">
    <property type="entry name" value="Thioredoxin-like_sf"/>
</dbReference>
<comment type="similarity">
    <text evidence="1">Belongs to the GST superfamily. NadH family.</text>
</comment>
<evidence type="ECO:0000259" key="2">
    <source>
        <dbReference type="Pfam" id="PF01323"/>
    </source>
</evidence>
<evidence type="ECO:0000313" key="4">
    <source>
        <dbReference type="Proteomes" id="UP001548189"/>
    </source>
</evidence>
<sequence length="225" mass="26259">MKKKCRFYFHFRSPYSWVGACWLEKVKPLEIEYIPFWELDDDSRSLLSDEGGEHYYTPMSKAKHLYILQDIKRITGKLELDLKWPPSPDNQHWEIPHLAYIYARREGKAKLFFDKIHQTRWNQGKDICDVTVIAEVAKACGLDPIATQNAYLDESIREESVGEMMKAYEDGVFGIPFFVHGFNKFWGIDRFELFIRSLQGKLPEVTNDSASFLPYYETDHPGGCG</sequence>
<dbReference type="Pfam" id="PF01323">
    <property type="entry name" value="DSBA"/>
    <property type="match status" value="1"/>
</dbReference>
<dbReference type="PIRSF" id="PIRSF006386">
    <property type="entry name" value="HCCAis_GSTk"/>
    <property type="match status" value="1"/>
</dbReference>
<proteinExistence type="inferred from homology"/>
<dbReference type="RefSeq" id="WP_353895964.1">
    <property type="nucleotide sequence ID" value="NZ_JBEVCJ010000009.1"/>
</dbReference>
<dbReference type="EMBL" id="JBEVCJ010000009">
    <property type="protein sequence ID" value="MET1255379.1"/>
    <property type="molecule type" value="Genomic_DNA"/>
</dbReference>
<dbReference type="SUPFAM" id="SSF52833">
    <property type="entry name" value="Thioredoxin-like"/>
    <property type="match status" value="1"/>
</dbReference>
<dbReference type="Proteomes" id="UP001548189">
    <property type="component" value="Unassembled WGS sequence"/>
</dbReference>
<evidence type="ECO:0000256" key="1">
    <source>
        <dbReference type="PIRNR" id="PIRNR006386"/>
    </source>
</evidence>
<dbReference type="Gene3D" id="3.40.30.10">
    <property type="entry name" value="Glutaredoxin"/>
    <property type="match status" value="1"/>
</dbReference>
<dbReference type="InterPro" id="IPR014440">
    <property type="entry name" value="HCCAis_GSTk"/>
</dbReference>
<accession>A0ABV2BTZ9</accession>
<protein>
    <recommendedName>
        <fullName evidence="1">2-hydroxychromene-2-carboxylate isomerase</fullName>
        <ecNumber evidence="1">5.99.1.4</ecNumber>
    </recommendedName>
</protein>
<name>A0ABV2BTZ9_9GAMM</name>
<comment type="catalytic activity">
    <reaction evidence="1">
        <text>2-hydroxychromene-2-carboxylate = (3E)-4-(2-hydroxyphenyl)-2-oxobut-3-enoate</text>
        <dbReference type="Rhea" id="RHEA:27401"/>
        <dbReference type="ChEBI" id="CHEBI:59350"/>
        <dbReference type="ChEBI" id="CHEBI:59353"/>
        <dbReference type="EC" id="5.99.1.4"/>
    </reaction>
</comment>
<comment type="caution">
    <text evidence="3">The sequence shown here is derived from an EMBL/GenBank/DDBJ whole genome shotgun (WGS) entry which is preliminary data.</text>
</comment>
<dbReference type="EC" id="5.99.1.4" evidence="1"/>
<dbReference type="PANTHER" id="PTHR42943">
    <property type="entry name" value="GLUTATHIONE S-TRANSFERASE KAPPA"/>
    <property type="match status" value="1"/>
</dbReference>
<reference evidence="3 4" key="1">
    <citation type="submission" date="2024-06" db="EMBL/GenBank/DDBJ databases">
        <authorList>
            <person name="Li F."/>
        </authorList>
    </citation>
    <scope>NUCLEOTIDE SEQUENCE [LARGE SCALE GENOMIC DNA]</scope>
    <source>
        <strain evidence="3 4">GXAS 311</strain>
    </source>
</reference>
<dbReference type="InterPro" id="IPR001853">
    <property type="entry name" value="DSBA-like_thioredoxin_dom"/>
</dbReference>
<feature type="domain" description="DSBA-like thioredoxin" evidence="2">
    <location>
        <begin position="7"/>
        <end position="197"/>
    </location>
</feature>
<keyword evidence="4" id="KW-1185">Reference proteome</keyword>
<keyword evidence="1" id="KW-0413">Isomerase</keyword>
<dbReference type="PANTHER" id="PTHR42943:SF2">
    <property type="entry name" value="GLUTATHIONE S-TRANSFERASE KAPPA 1"/>
    <property type="match status" value="1"/>
</dbReference>
<evidence type="ECO:0000313" key="3">
    <source>
        <dbReference type="EMBL" id="MET1255379.1"/>
    </source>
</evidence>
<gene>
    <name evidence="3" type="ORF">ABVT43_09600</name>
</gene>